<evidence type="ECO:0000256" key="4">
    <source>
        <dbReference type="ARBA" id="ARBA00022475"/>
    </source>
</evidence>
<dbReference type="InterPro" id="IPR005467">
    <property type="entry name" value="His_kinase_dom"/>
</dbReference>
<feature type="transmembrane region" description="Helical" evidence="15">
    <location>
        <begin position="7"/>
        <end position="27"/>
    </location>
</feature>
<keyword evidence="6" id="KW-0808">Transferase</keyword>
<evidence type="ECO:0000259" key="17">
    <source>
        <dbReference type="PROSITE" id="PS50885"/>
    </source>
</evidence>
<evidence type="ECO:0000256" key="11">
    <source>
        <dbReference type="ARBA" id="ARBA00022989"/>
    </source>
</evidence>
<dbReference type="EMBL" id="JAJEQR010000001">
    <property type="protein sequence ID" value="MCC2229445.1"/>
    <property type="molecule type" value="Genomic_DNA"/>
</dbReference>
<evidence type="ECO:0000256" key="14">
    <source>
        <dbReference type="SAM" id="Coils"/>
    </source>
</evidence>
<keyword evidence="13 15" id="KW-0472">Membrane</keyword>
<dbReference type="CDD" id="cd00075">
    <property type="entry name" value="HATPase"/>
    <property type="match status" value="1"/>
</dbReference>
<evidence type="ECO:0000256" key="10">
    <source>
        <dbReference type="ARBA" id="ARBA00022840"/>
    </source>
</evidence>
<evidence type="ECO:0000256" key="5">
    <source>
        <dbReference type="ARBA" id="ARBA00022553"/>
    </source>
</evidence>
<dbReference type="InterPro" id="IPR050398">
    <property type="entry name" value="HssS/ArlS-like"/>
</dbReference>
<dbReference type="PANTHER" id="PTHR45528">
    <property type="entry name" value="SENSOR HISTIDINE KINASE CPXA"/>
    <property type="match status" value="1"/>
</dbReference>
<feature type="domain" description="Histidine kinase" evidence="16">
    <location>
        <begin position="259"/>
        <end position="472"/>
    </location>
</feature>
<keyword evidence="9 18" id="KW-0418">Kinase</keyword>
<dbReference type="SMART" id="SM00388">
    <property type="entry name" value="HisKA"/>
    <property type="match status" value="1"/>
</dbReference>
<comment type="caution">
    <text evidence="18">The sequence shown here is derived from an EMBL/GenBank/DDBJ whole genome shotgun (WGS) entry which is preliminary data.</text>
</comment>
<sequence>MSFRMKVLFWNMLLIAAAFGISGYLLMNRSFQISMDLEVQHVMSENQLIIAGVETEMVNRILQNSFFGKEEEWQTIGNEVLESLKGTDICFQIRNEEQALFEEQERPMDTDTNLLTGDLEEGRKQYIFYTDADRYYVAAAGSFSFSDHTYYVVNQRDISSVYIEQELQAQYYRYLTGALLILCAVVLSVITGVLTAPIRRLKKTTGRIAEGNYRTRARIHSKDEIGSLAKDFNVMAEAVENNINELEEENRRKEEFVANFTHELKTPLTSVIGYAEMLSAQDLTMEERQKAAEYIFHEGVRLENMSMKLFEMFLLNQEDLVMHRIYVPDFMESIGDSAGPLAEADGIKLIVQPVNACICGDGTLLKTVFINMIDNARKASVDGQSILFRSYVTEDGVVFEVKDHGCGIPAEDLHKITEAFYMVDKSRSRQKGGAGLGLSLAAKILEKHGAALEVESAVGEGTIMRVEFDREQEEE</sequence>
<evidence type="ECO:0000256" key="1">
    <source>
        <dbReference type="ARBA" id="ARBA00000085"/>
    </source>
</evidence>
<dbReference type="SMART" id="SM00304">
    <property type="entry name" value="HAMP"/>
    <property type="match status" value="1"/>
</dbReference>
<dbReference type="AlphaFoldDB" id="A0AAE3E8S9"/>
<dbReference type="Pfam" id="PF00512">
    <property type="entry name" value="HisKA"/>
    <property type="match status" value="1"/>
</dbReference>
<dbReference type="InterPro" id="IPR004358">
    <property type="entry name" value="Sig_transdc_His_kin-like_C"/>
</dbReference>
<accession>A0AAE3E8S9</accession>
<dbReference type="SMART" id="SM00387">
    <property type="entry name" value="HATPase_c"/>
    <property type="match status" value="1"/>
</dbReference>
<organism evidence="18 19">
    <name type="scientific">Hominifimenecus microfluidus</name>
    <dbReference type="NCBI Taxonomy" id="2885348"/>
    <lineage>
        <taxon>Bacteria</taxon>
        <taxon>Bacillati</taxon>
        <taxon>Bacillota</taxon>
        <taxon>Clostridia</taxon>
        <taxon>Lachnospirales</taxon>
        <taxon>Lachnospiraceae</taxon>
        <taxon>Hominifimenecus</taxon>
    </lineage>
</organism>
<evidence type="ECO:0000256" key="9">
    <source>
        <dbReference type="ARBA" id="ARBA00022777"/>
    </source>
</evidence>
<keyword evidence="4" id="KW-1003">Cell membrane</keyword>
<dbReference type="GO" id="GO:0000155">
    <property type="term" value="F:phosphorelay sensor kinase activity"/>
    <property type="evidence" value="ECO:0007669"/>
    <property type="project" value="InterPro"/>
</dbReference>
<dbReference type="EC" id="2.7.13.3" evidence="3"/>
<dbReference type="GO" id="GO:0005524">
    <property type="term" value="F:ATP binding"/>
    <property type="evidence" value="ECO:0007669"/>
    <property type="project" value="UniProtKB-KW"/>
</dbReference>
<proteinExistence type="predicted"/>
<evidence type="ECO:0000256" key="6">
    <source>
        <dbReference type="ARBA" id="ARBA00022679"/>
    </source>
</evidence>
<dbReference type="Pfam" id="PF00672">
    <property type="entry name" value="HAMP"/>
    <property type="match status" value="1"/>
</dbReference>
<protein>
    <recommendedName>
        <fullName evidence="3">histidine kinase</fullName>
        <ecNumber evidence="3">2.7.13.3</ecNumber>
    </recommendedName>
</protein>
<dbReference type="Gene3D" id="6.10.340.10">
    <property type="match status" value="1"/>
</dbReference>
<dbReference type="InterPro" id="IPR036097">
    <property type="entry name" value="HisK_dim/P_sf"/>
</dbReference>
<feature type="transmembrane region" description="Helical" evidence="15">
    <location>
        <begin position="171"/>
        <end position="194"/>
    </location>
</feature>
<dbReference type="RefSeq" id="WP_308452281.1">
    <property type="nucleotide sequence ID" value="NZ_JAJEQR010000001.1"/>
</dbReference>
<evidence type="ECO:0000256" key="7">
    <source>
        <dbReference type="ARBA" id="ARBA00022692"/>
    </source>
</evidence>
<evidence type="ECO:0000256" key="8">
    <source>
        <dbReference type="ARBA" id="ARBA00022741"/>
    </source>
</evidence>
<dbReference type="InterPro" id="IPR003661">
    <property type="entry name" value="HisK_dim/P_dom"/>
</dbReference>
<dbReference type="PRINTS" id="PR00344">
    <property type="entry name" value="BCTRLSENSOR"/>
</dbReference>
<keyword evidence="19" id="KW-1185">Reference proteome</keyword>
<comment type="catalytic activity">
    <reaction evidence="1">
        <text>ATP + protein L-histidine = ADP + protein N-phospho-L-histidine.</text>
        <dbReference type="EC" id="2.7.13.3"/>
    </reaction>
</comment>
<evidence type="ECO:0000256" key="2">
    <source>
        <dbReference type="ARBA" id="ARBA00004651"/>
    </source>
</evidence>
<feature type="domain" description="HAMP" evidence="17">
    <location>
        <begin position="192"/>
        <end position="244"/>
    </location>
</feature>
<dbReference type="SUPFAM" id="SSF55874">
    <property type="entry name" value="ATPase domain of HSP90 chaperone/DNA topoisomerase II/histidine kinase"/>
    <property type="match status" value="1"/>
</dbReference>
<keyword evidence="7 15" id="KW-0812">Transmembrane</keyword>
<evidence type="ECO:0000256" key="12">
    <source>
        <dbReference type="ARBA" id="ARBA00023012"/>
    </source>
</evidence>
<dbReference type="SUPFAM" id="SSF158472">
    <property type="entry name" value="HAMP domain-like"/>
    <property type="match status" value="1"/>
</dbReference>
<dbReference type="Proteomes" id="UP001198182">
    <property type="component" value="Unassembled WGS sequence"/>
</dbReference>
<evidence type="ECO:0000256" key="3">
    <source>
        <dbReference type="ARBA" id="ARBA00012438"/>
    </source>
</evidence>
<dbReference type="Gene3D" id="3.30.565.10">
    <property type="entry name" value="Histidine kinase-like ATPase, C-terminal domain"/>
    <property type="match status" value="1"/>
</dbReference>
<dbReference type="Pfam" id="PF02518">
    <property type="entry name" value="HATPase_c"/>
    <property type="match status" value="1"/>
</dbReference>
<evidence type="ECO:0000313" key="19">
    <source>
        <dbReference type="Proteomes" id="UP001198182"/>
    </source>
</evidence>
<dbReference type="PROSITE" id="PS50885">
    <property type="entry name" value="HAMP"/>
    <property type="match status" value="1"/>
</dbReference>
<keyword evidence="5" id="KW-0597">Phosphoprotein</keyword>
<dbReference type="Gene3D" id="1.10.287.130">
    <property type="match status" value="1"/>
</dbReference>
<evidence type="ECO:0000256" key="13">
    <source>
        <dbReference type="ARBA" id="ARBA00023136"/>
    </source>
</evidence>
<keyword evidence="14" id="KW-0175">Coiled coil</keyword>
<dbReference type="InterPro" id="IPR003660">
    <property type="entry name" value="HAMP_dom"/>
</dbReference>
<reference evidence="18" key="1">
    <citation type="submission" date="2021-10" db="EMBL/GenBank/DDBJ databases">
        <title>Anaerobic single-cell dispensing facilitates the cultivation of human gut bacteria.</title>
        <authorList>
            <person name="Afrizal A."/>
        </authorList>
    </citation>
    <scope>NUCLEOTIDE SEQUENCE</scope>
    <source>
        <strain evidence="18">CLA-AA-H215</strain>
    </source>
</reference>
<dbReference type="SUPFAM" id="SSF47384">
    <property type="entry name" value="Homodimeric domain of signal transducing histidine kinase"/>
    <property type="match status" value="1"/>
</dbReference>
<dbReference type="CDD" id="cd00082">
    <property type="entry name" value="HisKA"/>
    <property type="match status" value="1"/>
</dbReference>
<evidence type="ECO:0000259" key="16">
    <source>
        <dbReference type="PROSITE" id="PS50109"/>
    </source>
</evidence>
<feature type="coiled-coil region" evidence="14">
    <location>
        <begin position="229"/>
        <end position="263"/>
    </location>
</feature>
<dbReference type="PANTHER" id="PTHR45528:SF1">
    <property type="entry name" value="SENSOR HISTIDINE KINASE CPXA"/>
    <property type="match status" value="1"/>
</dbReference>
<dbReference type="GO" id="GO:0005886">
    <property type="term" value="C:plasma membrane"/>
    <property type="evidence" value="ECO:0007669"/>
    <property type="project" value="UniProtKB-SubCell"/>
</dbReference>
<comment type="subcellular location">
    <subcellularLocation>
        <location evidence="2">Cell membrane</location>
        <topology evidence="2">Multi-pass membrane protein</topology>
    </subcellularLocation>
</comment>
<keyword evidence="11 15" id="KW-1133">Transmembrane helix</keyword>
<dbReference type="InterPro" id="IPR036890">
    <property type="entry name" value="HATPase_C_sf"/>
</dbReference>
<name>A0AAE3E8S9_9FIRM</name>
<evidence type="ECO:0000313" key="18">
    <source>
        <dbReference type="EMBL" id="MCC2229445.1"/>
    </source>
</evidence>
<dbReference type="PROSITE" id="PS50109">
    <property type="entry name" value="HIS_KIN"/>
    <property type="match status" value="1"/>
</dbReference>
<dbReference type="CDD" id="cd06225">
    <property type="entry name" value="HAMP"/>
    <property type="match status" value="1"/>
</dbReference>
<dbReference type="InterPro" id="IPR003594">
    <property type="entry name" value="HATPase_dom"/>
</dbReference>
<keyword evidence="10" id="KW-0067">ATP-binding</keyword>
<keyword evidence="12" id="KW-0902">Two-component regulatory system</keyword>
<evidence type="ECO:0000256" key="15">
    <source>
        <dbReference type="SAM" id="Phobius"/>
    </source>
</evidence>
<gene>
    <name evidence="18" type="ORF">LKD81_00325</name>
</gene>
<keyword evidence="8" id="KW-0547">Nucleotide-binding</keyword>